<comment type="caution">
    <text evidence="1">The sequence shown here is derived from an EMBL/GenBank/DDBJ whole genome shotgun (WGS) entry which is preliminary data.</text>
</comment>
<accession>A0ABR2ZJP9</accession>
<protein>
    <submittedName>
        <fullName evidence="1">Uncharacterized protein</fullName>
    </submittedName>
</protein>
<sequence>MVPWGKRVPSGGSPGDDYTYYRGIDPDGMENMRIAFRIAYDSMAITETARVYHKGLVESMEQKGKDCGMEPLGGANLFNCTNYTAPLHFDKDAVRSLCCQLEKRGTIEEWGEYGFCYAEYGYAFETCLSTHQNHMALFYPLKKLSKKQSTHVQGYVEAQKRRNKWEELLLAMGIIKL</sequence>
<gene>
    <name evidence="1" type="ORF">AAF712_012014</name>
</gene>
<keyword evidence="2" id="KW-1185">Reference proteome</keyword>
<proteinExistence type="predicted"/>
<name>A0ABR2ZJP9_9AGAR</name>
<dbReference type="EMBL" id="JBBXMP010000145">
    <property type="protein sequence ID" value="KAL0061194.1"/>
    <property type="molecule type" value="Genomic_DNA"/>
</dbReference>
<reference evidence="1 2" key="1">
    <citation type="submission" date="2024-05" db="EMBL/GenBank/DDBJ databases">
        <title>A draft genome resource for the thread blight pathogen Marasmius tenuissimus strain MS-2.</title>
        <authorList>
            <person name="Yulfo-Soto G.E."/>
            <person name="Baruah I.K."/>
            <person name="Amoako-Attah I."/>
            <person name="Bukari Y."/>
            <person name="Meinhardt L.W."/>
            <person name="Bailey B.A."/>
            <person name="Cohen S.P."/>
        </authorList>
    </citation>
    <scope>NUCLEOTIDE SEQUENCE [LARGE SCALE GENOMIC DNA]</scope>
    <source>
        <strain evidence="1 2">MS-2</strain>
    </source>
</reference>
<organism evidence="1 2">
    <name type="scientific">Marasmius tenuissimus</name>
    <dbReference type="NCBI Taxonomy" id="585030"/>
    <lineage>
        <taxon>Eukaryota</taxon>
        <taxon>Fungi</taxon>
        <taxon>Dikarya</taxon>
        <taxon>Basidiomycota</taxon>
        <taxon>Agaricomycotina</taxon>
        <taxon>Agaricomycetes</taxon>
        <taxon>Agaricomycetidae</taxon>
        <taxon>Agaricales</taxon>
        <taxon>Marasmiineae</taxon>
        <taxon>Marasmiaceae</taxon>
        <taxon>Marasmius</taxon>
    </lineage>
</organism>
<evidence type="ECO:0000313" key="2">
    <source>
        <dbReference type="Proteomes" id="UP001437256"/>
    </source>
</evidence>
<evidence type="ECO:0000313" key="1">
    <source>
        <dbReference type="EMBL" id="KAL0061194.1"/>
    </source>
</evidence>
<dbReference type="Proteomes" id="UP001437256">
    <property type="component" value="Unassembled WGS sequence"/>
</dbReference>